<dbReference type="OMA" id="NCASSIP"/>
<dbReference type="Proteomes" id="UP000645676">
    <property type="component" value="Unassembled WGS sequence"/>
</dbReference>
<comment type="caution">
    <text evidence="2">The sequence shown here is derived from an EMBL/GenBank/DDBJ whole genome shotgun (WGS) entry which is preliminary data.</text>
</comment>
<accession>A0A832T1B8</accession>
<proteinExistence type="predicted"/>
<evidence type="ECO:0000313" key="3">
    <source>
        <dbReference type="Proteomes" id="UP000645676"/>
    </source>
</evidence>
<dbReference type="EMBL" id="DUJR01000013">
    <property type="protein sequence ID" value="HII59501.1"/>
    <property type="molecule type" value="Genomic_DNA"/>
</dbReference>
<sequence>MFQMENRNDELFIKLDSSIKSLLRSAREFKKENESISNVLLQLAEMLDNIDKTLEIIEKNFQIILKNRESGKFSNNEIIQKFVKPLENLIKVIENIESTSNNLKNEIENCASSIPTLKEITDKLKIINMESATQAIEEFKIAYDMLEDNRKNLDELIEKTKILKDKLKNLLLQIDNFLNEH</sequence>
<gene>
    <name evidence="2" type="ORF">HA335_02800</name>
</gene>
<organism evidence="2 3">
    <name type="scientific">Methanocaldococcus jannaschii</name>
    <dbReference type="NCBI Taxonomy" id="2190"/>
    <lineage>
        <taxon>Archaea</taxon>
        <taxon>Methanobacteriati</taxon>
        <taxon>Methanobacteriota</taxon>
        <taxon>Methanomada group</taxon>
        <taxon>Methanococci</taxon>
        <taxon>Methanococcales</taxon>
        <taxon>Methanocaldococcaceae</taxon>
        <taxon>Methanocaldococcus</taxon>
    </lineage>
</organism>
<evidence type="ECO:0000256" key="1">
    <source>
        <dbReference type="SAM" id="Coils"/>
    </source>
</evidence>
<name>A0A832T1B8_9EURY</name>
<protein>
    <submittedName>
        <fullName evidence="2">Uncharacterized protein</fullName>
    </submittedName>
</protein>
<dbReference type="SMR" id="A0A832T1B8"/>
<reference evidence="2" key="1">
    <citation type="journal article" date="2020" name="bioRxiv">
        <title>A rank-normalized archaeal taxonomy based on genome phylogeny resolves widespread incomplete and uneven classifications.</title>
        <authorList>
            <person name="Rinke C."/>
            <person name="Chuvochina M."/>
            <person name="Mussig A.J."/>
            <person name="Chaumeil P.-A."/>
            <person name="Waite D.W."/>
            <person name="Whitman W.B."/>
            <person name="Parks D.H."/>
            <person name="Hugenholtz P."/>
        </authorList>
    </citation>
    <scope>NUCLEOTIDE SEQUENCE</scope>
    <source>
        <strain evidence="2">UBA8849</strain>
    </source>
</reference>
<keyword evidence="1" id="KW-0175">Coiled coil</keyword>
<dbReference type="AlphaFoldDB" id="A0A832T1B8"/>
<feature type="coiled-coil region" evidence="1">
    <location>
        <begin position="86"/>
        <end position="180"/>
    </location>
</feature>
<evidence type="ECO:0000313" key="2">
    <source>
        <dbReference type="EMBL" id="HII59501.1"/>
    </source>
</evidence>